<dbReference type="CDD" id="cd07302">
    <property type="entry name" value="CHD"/>
    <property type="match status" value="1"/>
</dbReference>
<gene>
    <name evidence="4" type="ORF">ENP86_02370</name>
</gene>
<evidence type="ECO:0000256" key="2">
    <source>
        <dbReference type="ARBA" id="ARBA00022840"/>
    </source>
</evidence>
<dbReference type="Pfam" id="PF00211">
    <property type="entry name" value="Guanylate_cyc"/>
    <property type="match status" value="1"/>
</dbReference>
<dbReference type="Gene3D" id="3.40.50.300">
    <property type="entry name" value="P-loop containing nucleotide triphosphate hydrolases"/>
    <property type="match status" value="1"/>
</dbReference>
<dbReference type="GO" id="GO:0005524">
    <property type="term" value="F:ATP binding"/>
    <property type="evidence" value="ECO:0007669"/>
    <property type="project" value="UniProtKB-KW"/>
</dbReference>
<organism evidence="4">
    <name type="scientific">candidate division WOR-3 bacterium</name>
    <dbReference type="NCBI Taxonomy" id="2052148"/>
    <lineage>
        <taxon>Bacteria</taxon>
        <taxon>Bacteria division WOR-3</taxon>
    </lineage>
</organism>
<evidence type="ECO:0000256" key="1">
    <source>
        <dbReference type="ARBA" id="ARBA00022741"/>
    </source>
</evidence>
<name>A0A7V0Z4A8_UNCW3</name>
<dbReference type="EMBL" id="DSKY01000007">
    <property type="protein sequence ID" value="HDY58386.1"/>
    <property type="molecule type" value="Genomic_DNA"/>
</dbReference>
<sequence length="320" mass="37074">MGECKFCSFAKILESYEFCPNCGAKLVYAKETVMDSDHVKLWGGESRIVTLFFVNFINTERTIDKSKIRQNAIYLAEAMDEFENIIKKYDGTANKIFPDNRILAAFGIPKTHRDDPERAIECIFAIRDYYQNKVAKKEFGNWRISFGVNTGWVFFGYVIEKLSYLTIIGDTVNVAARLTQVCPPDEIYLSSAAYEGVSDIVEVDFIGERMVKGRTESVKIYKLKGFLKEKRKSVKSKLPLLGREKEFEKLMNCVRTVNETKTLKICVITGQMGIGKTRLKEEFIEFFKQDTNTRFLRVIVQLRFIHLIIHLNYSLENFWI</sequence>
<dbReference type="PANTHER" id="PTHR16305:SF28">
    <property type="entry name" value="GUANYLATE CYCLASE DOMAIN-CONTAINING PROTEIN"/>
    <property type="match status" value="1"/>
</dbReference>
<feature type="domain" description="Guanylate cyclase" evidence="3">
    <location>
        <begin position="50"/>
        <end position="179"/>
    </location>
</feature>
<dbReference type="InterPro" id="IPR027417">
    <property type="entry name" value="P-loop_NTPase"/>
</dbReference>
<dbReference type="PANTHER" id="PTHR16305">
    <property type="entry name" value="TESTICULAR SOLUBLE ADENYLYL CYCLASE"/>
    <property type="match status" value="1"/>
</dbReference>
<dbReference type="Gene3D" id="3.30.70.1230">
    <property type="entry name" value="Nucleotide cyclase"/>
    <property type="match status" value="1"/>
</dbReference>
<dbReference type="PROSITE" id="PS50125">
    <property type="entry name" value="GUANYLATE_CYCLASE_2"/>
    <property type="match status" value="1"/>
</dbReference>
<protein>
    <submittedName>
        <fullName evidence="4">Adenylate/guanylate cyclase domain-containing protein</fullName>
    </submittedName>
</protein>
<keyword evidence="1" id="KW-0547">Nucleotide-binding</keyword>
<proteinExistence type="predicted"/>
<reference evidence="4" key="1">
    <citation type="journal article" date="2020" name="mSystems">
        <title>Genome- and Community-Level Interaction Insights into Carbon Utilization and Element Cycling Functions of Hydrothermarchaeota in Hydrothermal Sediment.</title>
        <authorList>
            <person name="Zhou Z."/>
            <person name="Liu Y."/>
            <person name="Xu W."/>
            <person name="Pan J."/>
            <person name="Luo Z.H."/>
            <person name="Li M."/>
        </authorList>
    </citation>
    <scope>NUCLEOTIDE SEQUENCE [LARGE SCALE GENOMIC DNA]</scope>
    <source>
        <strain evidence="4">SpSt-258</strain>
    </source>
</reference>
<keyword evidence="2" id="KW-0067">ATP-binding</keyword>
<evidence type="ECO:0000259" key="3">
    <source>
        <dbReference type="PROSITE" id="PS50125"/>
    </source>
</evidence>
<dbReference type="GO" id="GO:0005737">
    <property type="term" value="C:cytoplasm"/>
    <property type="evidence" value="ECO:0007669"/>
    <property type="project" value="TreeGrafter"/>
</dbReference>
<dbReference type="InterPro" id="IPR001054">
    <property type="entry name" value="A/G_cyclase"/>
</dbReference>
<accession>A0A7V0Z4A8</accession>
<evidence type="ECO:0000313" key="4">
    <source>
        <dbReference type="EMBL" id="HDY58386.1"/>
    </source>
</evidence>
<dbReference type="GO" id="GO:0004016">
    <property type="term" value="F:adenylate cyclase activity"/>
    <property type="evidence" value="ECO:0007669"/>
    <property type="project" value="TreeGrafter"/>
</dbReference>
<dbReference type="GO" id="GO:0035556">
    <property type="term" value="P:intracellular signal transduction"/>
    <property type="evidence" value="ECO:0007669"/>
    <property type="project" value="InterPro"/>
</dbReference>
<dbReference type="AlphaFoldDB" id="A0A7V0Z4A8"/>
<dbReference type="GO" id="GO:0009190">
    <property type="term" value="P:cyclic nucleotide biosynthetic process"/>
    <property type="evidence" value="ECO:0007669"/>
    <property type="project" value="InterPro"/>
</dbReference>
<comment type="caution">
    <text evidence="4">The sequence shown here is derived from an EMBL/GenBank/DDBJ whole genome shotgun (WGS) entry which is preliminary data.</text>
</comment>
<dbReference type="InterPro" id="IPR029787">
    <property type="entry name" value="Nucleotide_cyclase"/>
</dbReference>
<dbReference type="SUPFAM" id="SSF55073">
    <property type="entry name" value="Nucleotide cyclase"/>
    <property type="match status" value="1"/>
</dbReference>